<dbReference type="Gene3D" id="3.40.50.300">
    <property type="entry name" value="P-loop containing nucleotide triphosphate hydrolases"/>
    <property type="match status" value="1"/>
</dbReference>
<sequence>MVSSSELQPFSASAPPAFERSPALPVSNTSVPPAFAPPASNASASPPFFTRNQHVQLSSNSVVESSTKPEIPSNINIVLFGETGVGNSSVINLIAGSPTAEVSADVDRCTMASTKYDILVDNASYTVYDTVGLEEPQMGVNGYFDVIEKAYSFIQSLTNAGGIHLLLFCLRRARITATVQSNYRLFHEFLCDKRVPIAFIFTGLEKEQKVEDWWSRNQRDIKKYGIHSVADARITAVHDLDDPDQVAQYRESRKAVLGILSEWTKKGPMVMDTQHWLAMFLARMATLVPQKRRPKRKDYTRVLIKRCGMEPHAAKSLTHLIEDSRP</sequence>
<proteinExistence type="predicted"/>
<dbReference type="InParanoid" id="A0A0C3E5M0"/>
<dbReference type="SUPFAM" id="SSF52540">
    <property type="entry name" value="P-loop containing nucleoside triphosphate hydrolases"/>
    <property type="match status" value="1"/>
</dbReference>
<feature type="compositionally biased region" description="Polar residues" evidence="1">
    <location>
        <begin position="1"/>
        <end position="11"/>
    </location>
</feature>
<keyword evidence="4" id="KW-1185">Reference proteome</keyword>
<dbReference type="STRING" id="1036808.A0A0C3E5M0"/>
<dbReference type="OrthoDB" id="8954335at2759"/>
<name>A0A0C3E5M0_9AGAM</name>
<feature type="domain" description="G" evidence="2">
    <location>
        <begin position="77"/>
        <end position="172"/>
    </location>
</feature>
<dbReference type="Proteomes" id="UP000053989">
    <property type="component" value="Unassembled WGS sequence"/>
</dbReference>
<organism evidence="3 4">
    <name type="scientific">Scleroderma citrinum Foug A</name>
    <dbReference type="NCBI Taxonomy" id="1036808"/>
    <lineage>
        <taxon>Eukaryota</taxon>
        <taxon>Fungi</taxon>
        <taxon>Dikarya</taxon>
        <taxon>Basidiomycota</taxon>
        <taxon>Agaricomycotina</taxon>
        <taxon>Agaricomycetes</taxon>
        <taxon>Agaricomycetidae</taxon>
        <taxon>Boletales</taxon>
        <taxon>Sclerodermatineae</taxon>
        <taxon>Sclerodermataceae</taxon>
        <taxon>Scleroderma</taxon>
    </lineage>
</organism>
<dbReference type="CDD" id="cd00882">
    <property type="entry name" value="Ras_like_GTPase"/>
    <property type="match status" value="1"/>
</dbReference>
<evidence type="ECO:0000313" key="4">
    <source>
        <dbReference type="Proteomes" id="UP000053989"/>
    </source>
</evidence>
<reference evidence="4" key="2">
    <citation type="submission" date="2015-01" db="EMBL/GenBank/DDBJ databases">
        <title>Evolutionary Origins and Diversification of the Mycorrhizal Mutualists.</title>
        <authorList>
            <consortium name="DOE Joint Genome Institute"/>
            <consortium name="Mycorrhizal Genomics Consortium"/>
            <person name="Kohler A."/>
            <person name="Kuo A."/>
            <person name="Nagy L.G."/>
            <person name="Floudas D."/>
            <person name="Copeland A."/>
            <person name="Barry K.W."/>
            <person name="Cichocki N."/>
            <person name="Veneault-Fourrey C."/>
            <person name="LaButti K."/>
            <person name="Lindquist E.A."/>
            <person name="Lipzen A."/>
            <person name="Lundell T."/>
            <person name="Morin E."/>
            <person name="Murat C."/>
            <person name="Riley R."/>
            <person name="Ohm R."/>
            <person name="Sun H."/>
            <person name="Tunlid A."/>
            <person name="Henrissat B."/>
            <person name="Grigoriev I.V."/>
            <person name="Hibbett D.S."/>
            <person name="Martin F."/>
        </authorList>
    </citation>
    <scope>NUCLEOTIDE SEQUENCE [LARGE SCALE GENOMIC DNA]</scope>
    <source>
        <strain evidence="4">Foug A</strain>
    </source>
</reference>
<accession>A0A0C3E5M0</accession>
<dbReference type="GO" id="GO:0005525">
    <property type="term" value="F:GTP binding"/>
    <property type="evidence" value="ECO:0007669"/>
    <property type="project" value="InterPro"/>
</dbReference>
<dbReference type="InterPro" id="IPR027417">
    <property type="entry name" value="P-loop_NTPase"/>
</dbReference>
<evidence type="ECO:0000259" key="2">
    <source>
        <dbReference type="Pfam" id="PF01926"/>
    </source>
</evidence>
<dbReference type="EMBL" id="KN822032">
    <property type="protein sequence ID" value="KIM63739.1"/>
    <property type="molecule type" value="Genomic_DNA"/>
</dbReference>
<gene>
    <name evidence="3" type="ORF">SCLCIDRAFT_1213887</name>
</gene>
<evidence type="ECO:0000313" key="3">
    <source>
        <dbReference type="EMBL" id="KIM63739.1"/>
    </source>
</evidence>
<protein>
    <recommendedName>
        <fullName evidence="2">G domain-containing protein</fullName>
    </recommendedName>
</protein>
<feature type="region of interest" description="Disordered" evidence="1">
    <location>
        <begin position="1"/>
        <end position="29"/>
    </location>
</feature>
<dbReference type="HOGENOM" id="CLU_050405_3_0_1"/>
<dbReference type="InterPro" id="IPR006073">
    <property type="entry name" value="GTP-bd"/>
</dbReference>
<dbReference type="AlphaFoldDB" id="A0A0C3E5M0"/>
<reference evidence="3 4" key="1">
    <citation type="submission" date="2014-04" db="EMBL/GenBank/DDBJ databases">
        <authorList>
            <consortium name="DOE Joint Genome Institute"/>
            <person name="Kuo A."/>
            <person name="Kohler A."/>
            <person name="Nagy L.G."/>
            <person name="Floudas D."/>
            <person name="Copeland A."/>
            <person name="Barry K.W."/>
            <person name="Cichocki N."/>
            <person name="Veneault-Fourrey C."/>
            <person name="LaButti K."/>
            <person name="Lindquist E.A."/>
            <person name="Lipzen A."/>
            <person name="Lundell T."/>
            <person name="Morin E."/>
            <person name="Murat C."/>
            <person name="Sun H."/>
            <person name="Tunlid A."/>
            <person name="Henrissat B."/>
            <person name="Grigoriev I.V."/>
            <person name="Hibbett D.S."/>
            <person name="Martin F."/>
            <person name="Nordberg H.P."/>
            <person name="Cantor M.N."/>
            <person name="Hua S.X."/>
        </authorList>
    </citation>
    <scope>NUCLEOTIDE SEQUENCE [LARGE SCALE GENOMIC DNA]</scope>
    <source>
        <strain evidence="3 4">Foug A</strain>
    </source>
</reference>
<dbReference type="Pfam" id="PF01926">
    <property type="entry name" value="MMR_HSR1"/>
    <property type="match status" value="1"/>
</dbReference>
<evidence type="ECO:0000256" key="1">
    <source>
        <dbReference type="SAM" id="MobiDB-lite"/>
    </source>
</evidence>